<evidence type="ECO:0000256" key="1">
    <source>
        <dbReference type="SAM" id="SignalP"/>
    </source>
</evidence>
<reference evidence="2" key="2">
    <citation type="journal article" date="2021" name="Int. J. Syst. Evol. Microbiol.">
        <title>Geomonas silvestris sp. nov., Geomonas paludis sp. nov. and Geomonas limicola sp. nov., isolated from terrestrial environments, and emended description of the genus Geomonas.</title>
        <authorList>
            <person name="Itoh H."/>
            <person name="Xu Z."/>
            <person name="Masuda Y."/>
            <person name="Ushijima N."/>
            <person name="Hayakawa C."/>
            <person name="Shiratori Y."/>
            <person name="Senoo K."/>
        </authorList>
    </citation>
    <scope>NUCLEOTIDE SEQUENCE</scope>
    <source>
        <strain evidence="2">Red736</strain>
    </source>
</reference>
<reference evidence="4" key="1">
    <citation type="submission" date="2020-06" db="EMBL/GenBank/DDBJ databases">
        <title>Draft genomic sequecing of Geomonas sp. Red736.</title>
        <authorList>
            <person name="Itoh H."/>
            <person name="Xu Z.X."/>
            <person name="Ushijima N."/>
            <person name="Masuda Y."/>
            <person name="Shiratori Y."/>
            <person name="Senoo K."/>
        </authorList>
    </citation>
    <scope>NUCLEOTIDE SEQUENCE [LARGE SCALE GENOMIC DNA]</scope>
    <source>
        <strain evidence="4">Red736</strain>
    </source>
</reference>
<evidence type="ECO:0008006" key="6">
    <source>
        <dbReference type="Google" id="ProtNLM"/>
    </source>
</evidence>
<dbReference type="EMBL" id="CP096574">
    <property type="protein sequence ID" value="UPU36092.1"/>
    <property type="molecule type" value="Genomic_DNA"/>
</dbReference>
<proteinExistence type="predicted"/>
<evidence type="ECO:0000313" key="5">
    <source>
        <dbReference type="Proteomes" id="UP000831485"/>
    </source>
</evidence>
<feature type="chain" id="PRO_5027853916" description="Lipoprotein" evidence="1">
    <location>
        <begin position="21"/>
        <end position="55"/>
    </location>
</feature>
<evidence type="ECO:0000313" key="4">
    <source>
        <dbReference type="Proteomes" id="UP000568888"/>
    </source>
</evidence>
<dbReference type="AlphaFoldDB" id="A0A6V8MQK8"/>
<accession>A0A6V8MQK8</accession>
<protein>
    <recommendedName>
        <fullName evidence="6">Lipoprotein</fullName>
    </recommendedName>
</protein>
<gene>
    <name evidence="2" type="ORF">GMPD_02200</name>
    <name evidence="3" type="ORF">M1B72_22090</name>
</gene>
<reference evidence="3" key="3">
    <citation type="submission" date="2022-04" db="EMBL/GenBank/DDBJ databases">
        <authorList>
            <person name="Liu G."/>
        </authorList>
    </citation>
    <scope>NUCLEOTIDE SEQUENCE</scope>
    <source>
        <strain evidence="3">RG22</strain>
    </source>
</reference>
<dbReference type="Proteomes" id="UP000568888">
    <property type="component" value="Unassembled WGS sequence"/>
</dbReference>
<sequence length="55" mass="6325">MKNKIRYLIALVVLPSLLSACVVVPVDDYYRGHHHGGYYDDYGGRYGRGPYGHRR</sequence>
<feature type="signal peptide" evidence="1">
    <location>
        <begin position="1"/>
        <end position="20"/>
    </location>
</feature>
<dbReference type="PROSITE" id="PS51257">
    <property type="entry name" value="PROKAR_LIPOPROTEIN"/>
    <property type="match status" value="1"/>
</dbReference>
<dbReference type="Proteomes" id="UP000831485">
    <property type="component" value="Chromosome"/>
</dbReference>
<dbReference type="EMBL" id="BLXY01000001">
    <property type="protein sequence ID" value="GFO62301.1"/>
    <property type="molecule type" value="Genomic_DNA"/>
</dbReference>
<evidence type="ECO:0000313" key="2">
    <source>
        <dbReference type="EMBL" id="GFO62301.1"/>
    </source>
</evidence>
<keyword evidence="1" id="KW-0732">Signal</keyword>
<name>A0A6V8MQK8_9BACT</name>
<dbReference type="RefSeq" id="WP_183344200.1">
    <property type="nucleotide sequence ID" value="NZ_BLXY01000001.1"/>
</dbReference>
<evidence type="ECO:0000313" key="3">
    <source>
        <dbReference type="EMBL" id="UPU36092.1"/>
    </source>
</evidence>
<organism evidence="2 4">
    <name type="scientific">Geomonas paludis</name>
    <dbReference type="NCBI Taxonomy" id="2740185"/>
    <lineage>
        <taxon>Bacteria</taxon>
        <taxon>Pseudomonadati</taxon>
        <taxon>Thermodesulfobacteriota</taxon>
        <taxon>Desulfuromonadia</taxon>
        <taxon>Geobacterales</taxon>
        <taxon>Geobacteraceae</taxon>
        <taxon>Geomonas</taxon>
    </lineage>
</organism>
<keyword evidence="5" id="KW-1185">Reference proteome</keyword>